<organism evidence="1 2">
    <name type="scientific">Candidatus Magnetominusculus xianensis</name>
    <dbReference type="NCBI Taxonomy" id="1748249"/>
    <lineage>
        <taxon>Bacteria</taxon>
        <taxon>Pseudomonadati</taxon>
        <taxon>Nitrospirota</taxon>
        <taxon>Nitrospiria</taxon>
        <taxon>Nitrospirales</taxon>
        <taxon>Nitrospiraceae</taxon>
        <taxon>Candidatus Magnetominusculus</taxon>
    </lineage>
</organism>
<dbReference type="RefSeq" id="WP_157072757.1">
    <property type="nucleotide sequence ID" value="NZ_LNQR01000004.1"/>
</dbReference>
<gene>
    <name evidence="1" type="ORF">ASN18_0180</name>
</gene>
<proteinExistence type="predicted"/>
<protein>
    <recommendedName>
        <fullName evidence="3">DUF4258 domain-containing protein</fullName>
    </recommendedName>
</protein>
<dbReference type="EMBL" id="LNQR01000004">
    <property type="protein sequence ID" value="KWT94641.1"/>
    <property type="molecule type" value="Genomic_DNA"/>
</dbReference>
<accession>A0ABR5SJJ4</accession>
<sequence length="90" mass="10818">MRPIRLSVHAKEQLPYRGIEEDEVFDAIRTSTWETAKKERLQATKNYLYGNEWNNKFYSYKQVKPVFVEEESEIVVITVYAYYFNKEVKA</sequence>
<evidence type="ECO:0008006" key="3">
    <source>
        <dbReference type="Google" id="ProtNLM"/>
    </source>
</evidence>
<dbReference type="Proteomes" id="UP000060487">
    <property type="component" value="Unassembled WGS sequence"/>
</dbReference>
<evidence type="ECO:0000313" key="2">
    <source>
        <dbReference type="Proteomes" id="UP000060487"/>
    </source>
</evidence>
<evidence type="ECO:0000313" key="1">
    <source>
        <dbReference type="EMBL" id="KWT94641.1"/>
    </source>
</evidence>
<name>A0ABR5SJJ4_9BACT</name>
<reference evidence="1 2" key="1">
    <citation type="submission" date="2015-11" db="EMBL/GenBank/DDBJ databases">
        <authorList>
            <person name="Lin W."/>
        </authorList>
    </citation>
    <scope>NUCLEOTIDE SEQUENCE [LARGE SCALE GENOMIC DNA]</scope>
    <source>
        <strain evidence="1 2">HCH-1</strain>
    </source>
</reference>
<comment type="caution">
    <text evidence="1">The sequence shown here is derived from an EMBL/GenBank/DDBJ whole genome shotgun (WGS) entry which is preliminary data.</text>
</comment>
<keyword evidence="2" id="KW-1185">Reference proteome</keyword>